<dbReference type="OrthoDB" id="1046776at2"/>
<proteinExistence type="predicted"/>
<evidence type="ECO:0000313" key="2">
    <source>
        <dbReference type="Proteomes" id="UP000027601"/>
    </source>
</evidence>
<evidence type="ECO:0000313" key="1">
    <source>
        <dbReference type="EMBL" id="GAK35721.1"/>
    </source>
</evidence>
<dbReference type="RefSeq" id="WP_148297684.1">
    <property type="nucleotide sequence ID" value="NZ_BAJS01000002.1"/>
</dbReference>
<sequence>MVYAPANMVVREAVAYYNLRDMEILKEGLKEKDFSILHNVKIEQNSNIRLDIFVSMDKRFVAAQLFQFVPYRYKAITPIYYYYDEIALNFMEYFDNDFCEIKL</sequence>
<gene>
    <name evidence="1" type="ORF">JCM15093_833</name>
</gene>
<organism evidence="1 2">
    <name type="scientific">Bacteroides graminisolvens DSM 19988 = JCM 15093</name>
    <dbReference type="NCBI Taxonomy" id="1121097"/>
    <lineage>
        <taxon>Bacteria</taxon>
        <taxon>Pseudomonadati</taxon>
        <taxon>Bacteroidota</taxon>
        <taxon>Bacteroidia</taxon>
        <taxon>Bacteroidales</taxon>
        <taxon>Bacteroidaceae</taxon>
        <taxon>Bacteroides</taxon>
    </lineage>
</organism>
<dbReference type="Proteomes" id="UP000027601">
    <property type="component" value="Unassembled WGS sequence"/>
</dbReference>
<keyword evidence="2" id="KW-1185">Reference proteome</keyword>
<protein>
    <submittedName>
        <fullName evidence="1">Uncharacterized protein</fullName>
    </submittedName>
</protein>
<dbReference type="EMBL" id="BAJS01000002">
    <property type="protein sequence ID" value="GAK35721.1"/>
    <property type="molecule type" value="Genomic_DNA"/>
</dbReference>
<accession>A0A069D0A6</accession>
<reference evidence="1 2" key="1">
    <citation type="journal article" date="2015" name="Microbes Environ.">
        <title>Distribution and evolution of nitrogen fixation genes in the phylum bacteroidetes.</title>
        <authorList>
            <person name="Inoue J."/>
            <person name="Oshima K."/>
            <person name="Suda W."/>
            <person name="Sakamoto M."/>
            <person name="Iino T."/>
            <person name="Noda S."/>
            <person name="Hongoh Y."/>
            <person name="Hattori M."/>
            <person name="Ohkuma M."/>
        </authorList>
    </citation>
    <scope>NUCLEOTIDE SEQUENCE [LARGE SCALE GENOMIC DNA]</scope>
    <source>
        <strain evidence="1 2">JCM 15093</strain>
    </source>
</reference>
<name>A0A069D0A6_9BACE</name>
<comment type="caution">
    <text evidence="1">The sequence shown here is derived from an EMBL/GenBank/DDBJ whole genome shotgun (WGS) entry which is preliminary data.</text>
</comment>
<dbReference type="STRING" id="1121097.GCA_000428125_01431"/>
<dbReference type="AlphaFoldDB" id="A0A069D0A6"/>